<evidence type="ECO:0000256" key="1">
    <source>
        <dbReference type="ARBA" id="ARBA00004123"/>
    </source>
</evidence>
<sequence>MMKSSSSSEEDLQQVMDQRKRKRMQSNRESAPRSRMRKQKHLDDLIAQVSELTRENDQIRTSVNIITSQLYLNLEAENSVLRAQMVELNTRLQSLNEITDFINTSNGVLFRDDHQLSDESFMDPWDGAASCCGNQPIMASAEMIMY</sequence>
<dbReference type="FunFam" id="1.20.5.170:FF:000020">
    <property type="entry name" value="BZIP transcription factor"/>
    <property type="match status" value="1"/>
</dbReference>
<dbReference type="PROSITE" id="PS50217">
    <property type="entry name" value="BZIP"/>
    <property type="match status" value="1"/>
</dbReference>
<dbReference type="InterPro" id="IPR046347">
    <property type="entry name" value="bZIP_sf"/>
</dbReference>
<protein>
    <recommendedName>
        <fullName evidence="7">BZIP domain-containing protein</fullName>
    </recommendedName>
</protein>
<dbReference type="SUPFAM" id="SSF57959">
    <property type="entry name" value="Leucine zipper domain"/>
    <property type="match status" value="1"/>
</dbReference>
<dbReference type="GO" id="GO:0003700">
    <property type="term" value="F:DNA-binding transcription factor activity"/>
    <property type="evidence" value="ECO:0007669"/>
    <property type="project" value="InterPro"/>
</dbReference>
<keyword evidence="4" id="KW-0804">Transcription</keyword>
<name>A0AAV5HTA0_9ROSI</name>
<proteinExistence type="predicted"/>
<dbReference type="GO" id="GO:0005634">
    <property type="term" value="C:nucleus"/>
    <property type="evidence" value="ECO:0007669"/>
    <property type="project" value="UniProtKB-SubCell"/>
</dbReference>
<dbReference type="EMBL" id="BPVZ01000002">
    <property type="protein sequence ID" value="GKU88389.1"/>
    <property type="molecule type" value="Genomic_DNA"/>
</dbReference>
<evidence type="ECO:0000313" key="8">
    <source>
        <dbReference type="EMBL" id="GKU88389.1"/>
    </source>
</evidence>
<dbReference type="AlphaFoldDB" id="A0AAV5HTA0"/>
<dbReference type="PANTHER" id="PTHR45764">
    <property type="entry name" value="BZIP TRANSCRIPTION FACTOR 44"/>
    <property type="match status" value="1"/>
</dbReference>
<dbReference type="GO" id="GO:0045893">
    <property type="term" value="P:positive regulation of DNA-templated transcription"/>
    <property type="evidence" value="ECO:0007669"/>
    <property type="project" value="TreeGrafter"/>
</dbReference>
<evidence type="ECO:0000256" key="6">
    <source>
        <dbReference type="SAM" id="MobiDB-lite"/>
    </source>
</evidence>
<dbReference type="PROSITE" id="PS00036">
    <property type="entry name" value="BZIP_BASIC"/>
    <property type="match status" value="1"/>
</dbReference>
<comment type="caution">
    <text evidence="8">The sequence shown here is derived from an EMBL/GenBank/DDBJ whole genome shotgun (WGS) entry which is preliminary data.</text>
</comment>
<evidence type="ECO:0000313" key="9">
    <source>
        <dbReference type="Proteomes" id="UP001054252"/>
    </source>
</evidence>
<dbReference type="Proteomes" id="UP001054252">
    <property type="component" value="Unassembled WGS sequence"/>
</dbReference>
<evidence type="ECO:0000256" key="4">
    <source>
        <dbReference type="ARBA" id="ARBA00023163"/>
    </source>
</evidence>
<organism evidence="8 9">
    <name type="scientific">Rubroshorea leprosula</name>
    <dbReference type="NCBI Taxonomy" id="152421"/>
    <lineage>
        <taxon>Eukaryota</taxon>
        <taxon>Viridiplantae</taxon>
        <taxon>Streptophyta</taxon>
        <taxon>Embryophyta</taxon>
        <taxon>Tracheophyta</taxon>
        <taxon>Spermatophyta</taxon>
        <taxon>Magnoliopsida</taxon>
        <taxon>eudicotyledons</taxon>
        <taxon>Gunneridae</taxon>
        <taxon>Pentapetalae</taxon>
        <taxon>rosids</taxon>
        <taxon>malvids</taxon>
        <taxon>Malvales</taxon>
        <taxon>Dipterocarpaceae</taxon>
        <taxon>Rubroshorea</taxon>
    </lineage>
</organism>
<keyword evidence="3" id="KW-0238">DNA-binding</keyword>
<dbReference type="InterPro" id="IPR004827">
    <property type="entry name" value="bZIP"/>
</dbReference>
<accession>A0AAV5HTA0</accession>
<evidence type="ECO:0000256" key="3">
    <source>
        <dbReference type="ARBA" id="ARBA00023125"/>
    </source>
</evidence>
<dbReference type="SMART" id="SM00338">
    <property type="entry name" value="BRLZ"/>
    <property type="match status" value="1"/>
</dbReference>
<keyword evidence="9" id="KW-1185">Reference proteome</keyword>
<evidence type="ECO:0000256" key="2">
    <source>
        <dbReference type="ARBA" id="ARBA00023015"/>
    </source>
</evidence>
<evidence type="ECO:0000259" key="7">
    <source>
        <dbReference type="PROSITE" id="PS50217"/>
    </source>
</evidence>
<dbReference type="CDD" id="cd14702">
    <property type="entry name" value="bZIP_plant_GBF1"/>
    <property type="match status" value="1"/>
</dbReference>
<evidence type="ECO:0000256" key="5">
    <source>
        <dbReference type="ARBA" id="ARBA00023242"/>
    </source>
</evidence>
<dbReference type="GO" id="GO:0046982">
    <property type="term" value="F:protein heterodimerization activity"/>
    <property type="evidence" value="ECO:0007669"/>
    <property type="project" value="UniProtKB-ARBA"/>
</dbReference>
<gene>
    <name evidence="8" type="ORF">SLEP1_g2658</name>
</gene>
<dbReference type="InterPro" id="IPR045314">
    <property type="entry name" value="bZIP_plant_GBF1"/>
</dbReference>
<dbReference type="GO" id="GO:0000976">
    <property type="term" value="F:transcription cis-regulatory region binding"/>
    <property type="evidence" value="ECO:0007669"/>
    <property type="project" value="TreeGrafter"/>
</dbReference>
<keyword evidence="2" id="KW-0805">Transcription regulation</keyword>
<keyword evidence="5" id="KW-0539">Nucleus</keyword>
<dbReference type="Pfam" id="PF00170">
    <property type="entry name" value="bZIP_1"/>
    <property type="match status" value="1"/>
</dbReference>
<feature type="region of interest" description="Disordered" evidence="6">
    <location>
        <begin position="1"/>
        <end position="41"/>
    </location>
</feature>
<comment type="subcellular location">
    <subcellularLocation>
        <location evidence="1">Nucleus</location>
    </subcellularLocation>
</comment>
<dbReference type="PANTHER" id="PTHR45764:SF68">
    <property type="entry name" value="BZIP DOMAIN-CONTAINING PROTEIN"/>
    <property type="match status" value="1"/>
</dbReference>
<dbReference type="Gene3D" id="1.20.5.170">
    <property type="match status" value="1"/>
</dbReference>
<feature type="domain" description="BZIP" evidence="7">
    <location>
        <begin position="17"/>
        <end position="70"/>
    </location>
</feature>
<reference evidence="8 9" key="1">
    <citation type="journal article" date="2021" name="Commun. Biol.">
        <title>The genome of Shorea leprosula (Dipterocarpaceae) highlights the ecological relevance of drought in aseasonal tropical rainforests.</title>
        <authorList>
            <person name="Ng K.K.S."/>
            <person name="Kobayashi M.J."/>
            <person name="Fawcett J.A."/>
            <person name="Hatakeyama M."/>
            <person name="Paape T."/>
            <person name="Ng C.H."/>
            <person name="Ang C.C."/>
            <person name="Tnah L.H."/>
            <person name="Lee C.T."/>
            <person name="Nishiyama T."/>
            <person name="Sese J."/>
            <person name="O'Brien M.J."/>
            <person name="Copetti D."/>
            <person name="Mohd Noor M.I."/>
            <person name="Ong R.C."/>
            <person name="Putra M."/>
            <person name="Sireger I.Z."/>
            <person name="Indrioko S."/>
            <person name="Kosugi Y."/>
            <person name="Izuno A."/>
            <person name="Isagi Y."/>
            <person name="Lee S.L."/>
            <person name="Shimizu K.K."/>
        </authorList>
    </citation>
    <scope>NUCLEOTIDE SEQUENCE [LARGE SCALE GENOMIC DNA]</scope>
    <source>
        <strain evidence="8">214</strain>
    </source>
</reference>